<reference evidence="3" key="1">
    <citation type="submission" date="2022-01" db="EMBL/GenBank/DDBJ databases">
        <authorList>
            <person name="King R."/>
        </authorList>
    </citation>
    <scope>NUCLEOTIDE SEQUENCE</scope>
</reference>
<dbReference type="SMART" id="SM00054">
    <property type="entry name" value="EFh"/>
    <property type="match status" value="3"/>
</dbReference>
<dbReference type="Gene3D" id="1.10.238.10">
    <property type="entry name" value="EF-hand"/>
    <property type="match status" value="1"/>
</dbReference>
<accession>A0A9N9MSJ6</accession>
<dbReference type="InterPro" id="IPR018247">
    <property type="entry name" value="EF_Hand_1_Ca_BS"/>
</dbReference>
<feature type="domain" description="EF-hand" evidence="2">
    <location>
        <begin position="188"/>
        <end position="223"/>
    </location>
</feature>
<organism evidence="3 4">
    <name type="scientific">Ceutorhynchus assimilis</name>
    <name type="common">cabbage seed weevil</name>
    <dbReference type="NCBI Taxonomy" id="467358"/>
    <lineage>
        <taxon>Eukaryota</taxon>
        <taxon>Metazoa</taxon>
        <taxon>Ecdysozoa</taxon>
        <taxon>Arthropoda</taxon>
        <taxon>Hexapoda</taxon>
        <taxon>Insecta</taxon>
        <taxon>Pterygota</taxon>
        <taxon>Neoptera</taxon>
        <taxon>Endopterygota</taxon>
        <taxon>Coleoptera</taxon>
        <taxon>Polyphaga</taxon>
        <taxon>Cucujiformia</taxon>
        <taxon>Curculionidae</taxon>
        <taxon>Ceutorhynchinae</taxon>
        <taxon>Ceutorhynchus</taxon>
    </lineage>
</organism>
<dbReference type="CDD" id="cd00051">
    <property type="entry name" value="EFh"/>
    <property type="match status" value="1"/>
</dbReference>
<protein>
    <recommendedName>
        <fullName evidence="2">EF-hand domain-containing protein</fullName>
    </recommendedName>
</protein>
<dbReference type="Pfam" id="PF13499">
    <property type="entry name" value="EF-hand_7"/>
    <property type="match status" value="1"/>
</dbReference>
<dbReference type="PROSITE" id="PS50222">
    <property type="entry name" value="EF_HAND_2"/>
    <property type="match status" value="3"/>
</dbReference>
<name>A0A9N9MSJ6_9CUCU</name>
<gene>
    <name evidence="3" type="ORF">CEUTPL_LOCUS8282</name>
</gene>
<evidence type="ECO:0000313" key="4">
    <source>
        <dbReference type="Proteomes" id="UP001152799"/>
    </source>
</evidence>
<feature type="domain" description="EF-hand" evidence="2">
    <location>
        <begin position="230"/>
        <end position="257"/>
    </location>
</feature>
<dbReference type="SUPFAM" id="SSF47473">
    <property type="entry name" value="EF-hand"/>
    <property type="match status" value="1"/>
</dbReference>
<evidence type="ECO:0000256" key="1">
    <source>
        <dbReference type="ARBA" id="ARBA00022837"/>
    </source>
</evidence>
<dbReference type="AlphaFoldDB" id="A0A9N9MSJ6"/>
<dbReference type="InterPro" id="IPR011992">
    <property type="entry name" value="EF-hand-dom_pair"/>
</dbReference>
<evidence type="ECO:0000313" key="3">
    <source>
        <dbReference type="EMBL" id="CAG9767724.1"/>
    </source>
</evidence>
<dbReference type="EMBL" id="OU892280">
    <property type="protein sequence ID" value="CAG9767724.1"/>
    <property type="molecule type" value="Genomic_DNA"/>
</dbReference>
<dbReference type="Pfam" id="PF13833">
    <property type="entry name" value="EF-hand_8"/>
    <property type="match status" value="1"/>
</dbReference>
<proteinExistence type="predicted"/>
<dbReference type="GO" id="GO:0005509">
    <property type="term" value="F:calcium ion binding"/>
    <property type="evidence" value="ECO:0007669"/>
    <property type="project" value="InterPro"/>
</dbReference>
<keyword evidence="1" id="KW-0106">Calcium</keyword>
<dbReference type="OrthoDB" id="427950at2759"/>
<dbReference type="PROSITE" id="PS00018">
    <property type="entry name" value="EF_HAND_1"/>
    <property type="match status" value="3"/>
</dbReference>
<sequence length="274" mass="31680">MAFSILRKGLNLGKSLQKFVVLKKAAENIKVESVKSGVTTLTCTGCYCSLTPKLANFEVANRGFSSKRDAKHHHERKYQSSSESDSDLEEWLGKRGNSDFWRRKIRTLHSILDLNKDGVVSFDDFKILADRFVDLGHLSEKHTKEFYQVIQDLWEKQFGEISPYNFVTVENFLDNMHHVINDKRLVRRAHSFLPYLFKAVDKDKSGEITVEEFKLFFDVLGLKDEDAVLAFRAIDSNGNGKITSKEFVKHGRDFFVTEDEDRISKYFWGPLVEH</sequence>
<dbReference type="InterPro" id="IPR002048">
    <property type="entry name" value="EF_hand_dom"/>
</dbReference>
<evidence type="ECO:0000259" key="2">
    <source>
        <dbReference type="PROSITE" id="PS50222"/>
    </source>
</evidence>
<keyword evidence="4" id="KW-1185">Reference proteome</keyword>
<feature type="domain" description="EF-hand" evidence="2">
    <location>
        <begin position="100"/>
        <end position="135"/>
    </location>
</feature>
<dbReference type="Proteomes" id="UP001152799">
    <property type="component" value="Chromosome 4"/>
</dbReference>